<dbReference type="AlphaFoldDB" id="A0AAP0R0Q9"/>
<proteinExistence type="predicted"/>
<evidence type="ECO:0000313" key="1">
    <source>
        <dbReference type="EMBL" id="KAK9267222.1"/>
    </source>
</evidence>
<dbReference type="EMBL" id="JBBPBK010000016">
    <property type="protein sequence ID" value="KAK9267222.1"/>
    <property type="molecule type" value="Genomic_DNA"/>
</dbReference>
<dbReference type="InterPro" id="IPR045189">
    <property type="entry name" value="UBR4-like"/>
</dbReference>
<organism evidence="1 2">
    <name type="scientific">Liquidambar formosana</name>
    <name type="common">Formosan gum</name>
    <dbReference type="NCBI Taxonomy" id="63359"/>
    <lineage>
        <taxon>Eukaryota</taxon>
        <taxon>Viridiplantae</taxon>
        <taxon>Streptophyta</taxon>
        <taxon>Embryophyta</taxon>
        <taxon>Tracheophyta</taxon>
        <taxon>Spermatophyta</taxon>
        <taxon>Magnoliopsida</taxon>
        <taxon>eudicotyledons</taxon>
        <taxon>Gunneridae</taxon>
        <taxon>Pentapetalae</taxon>
        <taxon>Saxifragales</taxon>
        <taxon>Altingiaceae</taxon>
        <taxon>Liquidambar</taxon>
    </lineage>
</organism>
<gene>
    <name evidence="1" type="ORF">L1049_009643</name>
</gene>
<dbReference type="Proteomes" id="UP001415857">
    <property type="component" value="Unassembled WGS sequence"/>
</dbReference>
<dbReference type="GO" id="GO:0009926">
    <property type="term" value="P:auxin polar transport"/>
    <property type="evidence" value="ECO:0007669"/>
    <property type="project" value="TreeGrafter"/>
</dbReference>
<accession>A0AAP0R0Q9</accession>
<dbReference type="PANTHER" id="PTHR21725:SF1">
    <property type="entry name" value="E3 UBIQUITIN-PROTEIN LIGASE UBR4"/>
    <property type="match status" value="1"/>
</dbReference>
<reference evidence="1 2" key="1">
    <citation type="journal article" date="2024" name="Plant J.">
        <title>Genome sequences and population genomics reveal climatic adaptation and genomic divergence between two closely related sweetgum species.</title>
        <authorList>
            <person name="Xu W.Q."/>
            <person name="Ren C.Q."/>
            <person name="Zhang X.Y."/>
            <person name="Comes H.P."/>
            <person name="Liu X.H."/>
            <person name="Li Y.G."/>
            <person name="Kettle C.J."/>
            <person name="Jalonen R."/>
            <person name="Gaisberger H."/>
            <person name="Ma Y.Z."/>
            <person name="Qiu Y.X."/>
        </authorList>
    </citation>
    <scope>NUCLEOTIDE SEQUENCE [LARGE SCALE GENOMIC DNA]</scope>
    <source>
        <strain evidence="1">Hangzhou</strain>
    </source>
</reference>
<name>A0AAP0R0Q9_LIQFO</name>
<evidence type="ECO:0000313" key="2">
    <source>
        <dbReference type="Proteomes" id="UP001415857"/>
    </source>
</evidence>
<comment type="caution">
    <text evidence="1">The sequence shown here is derived from an EMBL/GenBank/DDBJ whole genome shotgun (WGS) entry which is preliminary data.</text>
</comment>
<sequence>MDQGRSCHQLIDFAVFPASLCRDNFDIQCLCLSWYDICASFSRILGFWNGKKAATVEDLILERYVFALCWDIPAMGSTLEHLSPLQSDPLTLDISNVKYFFHFSHSLLGHFRHISMDINFSDVVVGVLQHFSSGNSSADIEELG</sequence>
<dbReference type="GO" id="GO:0009506">
    <property type="term" value="C:plasmodesma"/>
    <property type="evidence" value="ECO:0007669"/>
    <property type="project" value="TreeGrafter"/>
</dbReference>
<dbReference type="PANTHER" id="PTHR21725">
    <property type="entry name" value="E3 UBIQUITIN-PROTEIN LIGASE UBR4"/>
    <property type="match status" value="1"/>
</dbReference>
<keyword evidence="2" id="KW-1185">Reference proteome</keyword>
<protein>
    <submittedName>
        <fullName evidence="1">Uncharacterized protein</fullName>
    </submittedName>
</protein>
<dbReference type="GO" id="GO:0005829">
    <property type="term" value="C:cytosol"/>
    <property type="evidence" value="ECO:0007669"/>
    <property type="project" value="TreeGrafter"/>
</dbReference>